<organism evidence="2 3">
    <name type="scientific">Modestobacter caceresii</name>
    <dbReference type="NCBI Taxonomy" id="1522368"/>
    <lineage>
        <taxon>Bacteria</taxon>
        <taxon>Bacillati</taxon>
        <taxon>Actinomycetota</taxon>
        <taxon>Actinomycetes</taxon>
        <taxon>Geodermatophilales</taxon>
        <taxon>Geodermatophilaceae</taxon>
        <taxon>Modestobacter</taxon>
    </lineage>
</organism>
<dbReference type="InterPro" id="IPR012334">
    <property type="entry name" value="Pectin_lyas_fold"/>
</dbReference>
<protein>
    <recommendedName>
        <fullName evidence="1">Right handed beta helix domain-containing protein</fullName>
    </recommendedName>
</protein>
<dbReference type="Pfam" id="PF13229">
    <property type="entry name" value="Beta_helix"/>
    <property type="match status" value="1"/>
</dbReference>
<dbReference type="InterPro" id="IPR011050">
    <property type="entry name" value="Pectin_lyase_fold/virulence"/>
</dbReference>
<dbReference type="Proteomes" id="UP000029713">
    <property type="component" value="Unassembled WGS sequence"/>
</dbReference>
<evidence type="ECO:0000313" key="3">
    <source>
        <dbReference type="Proteomes" id="UP000029713"/>
    </source>
</evidence>
<dbReference type="SMART" id="SM00710">
    <property type="entry name" value="PbH1"/>
    <property type="match status" value="4"/>
</dbReference>
<sequence>MDSSTSTTRAGRASWRTRGRTIVLAAALTVGALPVGTAAAGGPSTLVVRPGESIQAAVDRASSGDTIKIAPGTYQEAVCVEGKGLKIIGSGPNTTLITWPEWGQGAPLPDVAPNACWTASENTDAEGDPGTLADDVSGIFFLNPDSPVTVAKLGTRNHPASGIVGWQADGFTVKATSGIGHERYGVLAAASTDITIAGNVERGVDRGAPWFSGTGGISVGDSDGANARITANYVEGFNLGIFFRESRGASITANKVTGNCVGVLVFDDAVTEIPDSTRQVQGGDVTIKANASIANNRYCIAGRDGTQLVSGVGMSIANADSVRVIGNRITDNRPVVPAGQAPTNYPGGGLTLVSFAPPPGTLPPGVAGPGLVENVEVKANRILDNEPVDVWVTRAIPGTLLQEAGPGITFRGNNCRVSDPAEICAP</sequence>
<dbReference type="EMBL" id="JPMX01000013">
    <property type="protein sequence ID" value="KGH48013.1"/>
    <property type="molecule type" value="Genomic_DNA"/>
</dbReference>
<reference evidence="2 3" key="1">
    <citation type="submission" date="2014-07" db="EMBL/GenBank/DDBJ databases">
        <title>Biosystematic studies on Modestobacter strains isolated from extreme hyper-arid desert soil and from historic building.</title>
        <authorList>
            <person name="Bukarasam K."/>
            <person name="Bull A."/>
            <person name="Girard G."/>
            <person name="van Wezel G."/>
            <person name="Goodfellow M."/>
        </authorList>
    </citation>
    <scope>NUCLEOTIDE SEQUENCE [LARGE SCALE GENOMIC DNA]</scope>
    <source>
        <strain evidence="2 3">KNN45-2b</strain>
    </source>
</reference>
<accession>A0A098YB17</accession>
<name>A0A098YB17_9ACTN</name>
<gene>
    <name evidence="2" type="ORF">IN07_04590</name>
</gene>
<proteinExistence type="predicted"/>
<evidence type="ECO:0000313" key="2">
    <source>
        <dbReference type="EMBL" id="KGH48013.1"/>
    </source>
</evidence>
<dbReference type="AlphaFoldDB" id="A0A098YB17"/>
<dbReference type="SUPFAM" id="SSF51126">
    <property type="entry name" value="Pectin lyase-like"/>
    <property type="match status" value="1"/>
</dbReference>
<dbReference type="RefSeq" id="WP_036333929.1">
    <property type="nucleotide sequence ID" value="NZ_JPMX01000013.1"/>
</dbReference>
<dbReference type="STRING" id="1522368.IN07_04590"/>
<evidence type="ECO:0000259" key="1">
    <source>
        <dbReference type="Pfam" id="PF13229"/>
    </source>
</evidence>
<dbReference type="InterPro" id="IPR039448">
    <property type="entry name" value="Beta_helix"/>
</dbReference>
<dbReference type="OrthoDB" id="339817at2"/>
<keyword evidence="3" id="KW-1185">Reference proteome</keyword>
<dbReference type="Gene3D" id="2.160.20.10">
    <property type="entry name" value="Single-stranded right-handed beta-helix, Pectin lyase-like"/>
    <property type="match status" value="1"/>
</dbReference>
<feature type="domain" description="Right handed beta helix" evidence="1">
    <location>
        <begin position="161"/>
        <end position="333"/>
    </location>
</feature>
<dbReference type="InterPro" id="IPR006626">
    <property type="entry name" value="PbH1"/>
</dbReference>
<comment type="caution">
    <text evidence="2">The sequence shown here is derived from an EMBL/GenBank/DDBJ whole genome shotgun (WGS) entry which is preliminary data.</text>
</comment>